<proteinExistence type="predicted"/>
<dbReference type="OrthoDB" id="8049622at2759"/>
<gene>
    <name evidence="1" type="ORF">OSB1V03_LOCUS18675</name>
</gene>
<dbReference type="AlphaFoldDB" id="A0A7R9LGV0"/>
<reference evidence="1" key="1">
    <citation type="submission" date="2020-11" db="EMBL/GenBank/DDBJ databases">
        <authorList>
            <person name="Tran Van P."/>
        </authorList>
    </citation>
    <scope>NUCLEOTIDE SEQUENCE</scope>
</reference>
<accession>A0A7R9LGV0</accession>
<organism evidence="1">
    <name type="scientific">Medioppia subpectinata</name>
    <dbReference type="NCBI Taxonomy" id="1979941"/>
    <lineage>
        <taxon>Eukaryota</taxon>
        <taxon>Metazoa</taxon>
        <taxon>Ecdysozoa</taxon>
        <taxon>Arthropoda</taxon>
        <taxon>Chelicerata</taxon>
        <taxon>Arachnida</taxon>
        <taxon>Acari</taxon>
        <taxon>Acariformes</taxon>
        <taxon>Sarcoptiformes</taxon>
        <taxon>Oribatida</taxon>
        <taxon>Brachypylina</taxon>
        <taxon>Oppioidea</taxon>
        <taxon>Oppiidae</taxon>
        <taxon>Medioppia</taxon>
    </lineage>
</organism>
<evidence type="ECO:0000313" key="2">
    <source>
        <dbReference type="Proteomes" id="UP000759131"/>
    </source>
</evidence>
<evidence type="ECO:0000313" key="1">
    <source>
        <dbReference type="EMBL" id="CAD7641486.1"/>
    </source>
</evidence>
<dbReference type="EMBL" id="OC879920">
    <property type="protein sequence ID" value="CAD7641486.1"/>
    <property type="molecule type" value="Genomic_DNA"/>
</dbReference>
<sequence length="138" mass="16220">MDDQQKPDVKHIGDIVGEWGKWQFRLFIFCFIQESVSALNNMGYSFMAYDNDFWCSDVPPDYQEKTAEMKCFKFNNLNETCNEWQYDRTQFANSINTQITNGHVDRAEHTLRNALKVNGKSDENLKKQLTELSAYLQQ</sequence>
<feature type="non-terminal residue" evidence="1">
    <location>
        <position position="1"/>
    </location>
</feature>
<dbReference type="Proteomes" id="UP000759131">
    <property type="component" value="Unassembled WGS sequence"/>
</dbReference>
<keyword evidence="2" id="KW-1185">Reference proteome</keyword>
<protein>
    <submittedName>
        <fullName evidence="1">Uncharacterized protein</fullName>
    </submittedName>
</protein>
<name>A0A7R9LGV0_9ACAR</name>
<dbReference type="EMBL" id="CAJPIZ010025345">
    <property type="protein sequence ID" value="CAG2118725.1"/>
    <property type="molecule type" value="Genomic_DNA"/>
</dbReference>